<protein>
    <recommendedName>
        <fullName evidence="1">Autophagy-related protein 13 N-terminal domain-containing protein</fullName>
    </recommendedName>
</protein>
<dbReference type="VEuPathDB" id="TrichDB:TVAG_085060"/>
<dbReference type="Proteomes" id="UP000001542">
    <property type="component" value="Unassembled WGS sequence"/>
</dbReference>
<evidence type="ECO:0000259" key="1">
    <source>
        <dbReference type="Pfam" id="PF10033"/>
    </source>
</evidence>
<proteinExistence type="predicted"/>
<evidence type="ECO:0000313" key="2">
    <source>
        <dbReference type="EMBL" id="EAX86587.1"/>
    </source>
</evidence>
<evidence type="ECO:0000313" key="4">
    <source>
        <dbReference type="Proteomes" id="UP000001542"/>
    </source>
</evidence>
<evidence type="ECO:0000313" key="3">
    <source>
        <dbReference type="EMBL" id="EAX87806.1"/>
    </source>
</evidence>
<dbReference type="EMBL" id="DS114616">
    <property type="protein sequence ID" value="EAX86587.1"/>
    <property type="molecule type" value="Genomic_DNA"/>
</dbReference>
<dbReference type="KEGG" id="tva:4745456"/>
<dbReference type="OrthoDB" id="10536869at2759"/>
<feature type="domain" description="Autophagy-related protein 13 N-terminal" evidence="1">
    <location>
        <begin position="86"/>
        <end position="195"/>
    </location>
</feature>
<dbReference type="AlphaFoldDB" id="A2G4W2"/>
<organism evidence="3 4">
    <name type="scientific">Trichomonas vaginalis (strain ATCC PRA-98 / G3)</name>
    <dbReference type="NCBI Taxonomy" id="412133"/>
    <lineage>
        <taxon>Eukaryota</taxon>
        <taxon>Metamonada</taxon>
        <taxon>Parabasalia</taxon>
        <taxon>Trichomonadida</taxon>
        <taxon>Trichomonadidae</taxon>
        <taxon>Trichomonas</taxon>
    </lineage>
</organism>
<accession>A2G4W2</accession>
<dbReference type="SMR" id="A2G4W2"/>
<dbReference type="Gene3D" id="3.30.900.10">
    <property type="entry name" value="HORMA domain"/>
    <property type="match status" value="1"/>
</dbReference>
<reference evidence="3" key="1">
    <citation type="submission" date="2006-10" db="EMBL/GenBank/DDBJ databases">
        <authorList>
            <person name="Amadeo P."/>
            <person name="Zhao Q."/>
            <person name="Wortman J."/>
            <person name="Fraser-Liggett C."/>
            <person name="Carlton J."/>
        </authorList>
    </citation>
    <scope>NUCLEOTIDE SEQUENCE</scope>
    <source>
        <strain evidence="3">G3</strain>
    </source>
</reference>
<dbReference type="GO" id="GO:1990316">
    <property type="term" value="C:Atg1/ULK1 kinase complex"/>
    <property type="evidence" value="ECO:0007669"/>
    <property type="project" value="InterPro"/>
</dbReference>
<sequence>MINSQQEGITHHTDGGKTKLTSLSRMFLIKAAECIYENRSPESLTDLEKDNPLFSLQIRKSNQLRSILSSKHFFGWFKLDIILTNPDIVIERWHLIQLPIHPDAKMQTNYNQNELKIQTYRIMCQNMRSLYSMLNTLPAKTLQLQLSQLPMNNRKIKAVCDPFQKLPAQNEEFTELETARLRFGPITTPVGRTVIFLNHRISLEEEIPRPIISTQHWYVPMELPSTQNSLLQLNEPTPSCSLMNENSLANGAPAVNFSNTPAFNSMNHDDFIAKNSPIAETPPSPTPTPPPDIIPMSIDDFVRLVQENMNDGFEDSVSLDDIKTRFTEVKNILLL</sequence>
<dbReference type="VEuPathDB" id="TrichDB:TVAGG3_0143800"/>
<gene>
    <name evidence="3" type="ORF">TVAG_085060</name>
    <name evidence="2" type="ORF">TVAG_356640</name>
</gene>
<dbReference type="KEGG" id="tva:4744233"/>
<dbReference type="InterPro" id="IPR018731">
    <property type="entry name" value="Atg13_N"/>
</dbReference>
<keyword evidence="4" id="KW-1185">Reference proteome</keyword>
<dbReference type="GO" id="GO:0006914">
    <property type="term" value="P:autophagy"/>
    <property type="evidence" value="ECO:0007669"/>
    <property type="project" value="InterPro"/>
</dbReference>
<dbReference type="Pfam" id="PF10033">
    <property type="entry name" value="ATG13"/>
    <property type="match status" value="1"/>
</dbReference>
<reference evidence="3" key="2">
    <citation type="journal article" date="2007" name="Science">
        <title>Draft genome sequence of the sexually transmitted pathogen Trichomonas vaginalis.</title>
        <authorList>
            <person name="Carlton J.M."/>
            <person name="Hirt R.P."/>
            <person name="Silva J.C."/>
            <person name="Delcher A.L."/>
            <person name="Schatz M."/>
            <person name="Zhao Q."/>
            <person name="Wortman J.R."/>
            <person name="Bidwell S.L."/>
            <person name="Alsmark U.C.M."/>
            <person name="Besteiro S."/>
            <person name="Sicheritz-Ponten T."/>
            <person name="Noel C.J."/>
            <person name="Dacks J.B."/>
            <person name="Foster P.G."/>
            <person name="Simillion C."/>
            <person name="Van de Peer Y."/>
            <person name="Miranda-Saavedra D."/>
            <person name="Barton G.J."/>
            <person name="Westrop G.D."/>
            <person name="Mueller S."/>
            <person name="Dessi D."/>
            <person name="Fiori P.L."/>
            <person name="Ren Q."/>
            <person name="Paulsen I."/>
            <person name="Zhang H."/>
            <person name="Bastida-Corcuera F.D."/>
            <person name="Simoes-Barbosa A."/>
            <person name="Brown M.T."/>
            <person name="Hayes R.D."/>
            <person name="Mukherjee M."/>
            <person name="Okumura C.Y."/>
            <person name="Schneider R."/>
            <person name="Smith A.J."/>
            <person name="Vanacova S."/>
            <person name="Villalvazo M."/>
            <person name="Haas B.J."/>
            <person name="Pertea M."/>
            <person name="Feldblyum T.V."/>
            <person name="Utterback T.R."/>
            <person name="Shu C.L."/>
            <person name="Osoegawa K."/>
            <person name="de Jong P.J."/>
            <person name="Hrdy I."/>
            <person name="Horvathova L."/>
            <person name="Zubacova Z."/>
            <person name="Dolezal P."/>
            <person name="Malik S.B."/>
            <person name="Logsdon J.M. Jr."/>
            <person name="Henze K."/>
            <person name="Gupta A."/>
            <person name="Wang C.C."/>
            <person name="Dunne R.L."/>
            <person name="Upcroft J.A."/>
            <person name="Upcroft P."/>
            <person name="White O."/>
            <person name="Salzberg S.L."/>
            <person name="Tang P."/>
            <person name="Chiu C.-H."/>
            <person name="Lee Y.-S."/>
            <person name="Embley T.M."/>
            <person name="Coombs G.H."/>
            <person name="Mottram J.C."/>
            <person name="Tachezy J."/>
            <person name="Fraser-Liggett C.M."/>
            <person name="Johnson P.J."/>
        </authorList>
    </citation>
    <scope>NUCLEOTIDE SEQUENCE [LARGE SCALE GENOMIC DNA]</scope>
    <source>
        <strain evidence="3">G3</strain>
    </source>
</reference>
<dbReference type="InterPro" id="IPR036570">
    <property type="entry name" value="HORMA_dom_sf"/>
</dbReference>
<dbReference type="EMBL" id="DS114395">
    <property type="protein sequence ID" value="EAX87806.1"/>
    <property type="molecule type" value="Genomic_DNA"/>
</dbReference>
<name>A2G4W2_TRIV3</name>